<comment type="caution">
    <text evidence="1">The sequence shown here is derived from an EMBL/GenBank/DDBJ whole genome shotgun (WGS) entry which is preliminary data.</text>
</comment>
<dbReference type="EMBL" id="RRYP01039244">
    <property type="protein sequence ID" value="TNV67683.1"/>
    <property type="molecule type" value="Genomic_DNA"/>
</dbReference>
<evidence type="ECO:0000313" key="1">
    <source>
        <dbReference type="EMBL" id="TNV67683.1"/>
    </source>
</evidence>
<protein>
    <submittedName>
        <fullName evidence="1">Uncharacterized protein</fullName>
    </submittedName>
</protein>
<gene>
    <name evidence="1" type="ORF">FGO68_gene6723</name>
</gene>
<sequence>MHLHTVARIAQRQIWMKMANLKQADLEFINMYIQHKKTIESKIHGTDFKNIHIEKGGQCGVTKKRPLKHKN</sequence>
<name>A0A8J8N9N6_HALGN</name>
<evidence type="ECO:0000313" key="2">
    <source>
        <dbReference type="Proteomes" id="UP000785679"/>
    </source>
</evidence>
<dbReference type="Proteomes" id="UP000785679">
    <property type="component" value="Unassembled WGS sequence"/>
</dbReference>
<proteinExistence type="predicted"/>
<dbReference type="AlphaFoldDB" id="A0A8J8N9N6"/>
<organism evidence="1 2">
    <name type="scientific">Halteria grandinella</name>
    <dbReference type="NCBI Taxonomy" id="5974"/>
    <lineage>
        <taxon>Eukaryota</taxon>
        <taxon>Sar</taxon>
        <taxon>Alveolata</taxon>
        <taxon>Ciliophora</taxon>
        <taxon>Intramacronucleata</taxon>
        <taxon>Spirotrichea</taxon>
        <taxon>Stichotrichia</taxon>
        <taxon>Sporadotrichida</taxon>
        <taxon>Halteriidae</taxon>
        <taxon>Halteria</taxon>
    </lineage>
</organism>
<accession>A0A8J8N9N6</accession>
<keyword evidence="2" id="KW-1185">Reference proteome</keyword>
<reference evidence="1" key="1">
    <citation type="submission" date="2019-06" db="EMBL/GenBank/DDBJ databases">
        <authorList>
            <person name="Zheng W."/>
        </authorList>
    </citation>
    <scope>NUCLEOTIDE SEQUENCE</scope>
    <source>
        <strain evidence="1">QDHG01</strain>
    </source>
</reference>